<comment type="caution">
    <text evidence="1">The sequence shown here is derived from an EMBL/GenBank/DDBJ whole genome shotgun (WGS) entry which is preliminary data.</text>
</comment>
<dbReference type="CDD" id="cd00090">
    <property type="entry name" value="HTH_ARSR"/>
    <property type="match status" value="1"/>
</dbReference>
<accession>A0A419DFP8</accession>
<dbReference type="InterPro" id="IPR036388">
    <property type="entry name" value="WH-like_DNA-bd_sf"/>
</dbReference>
<dbReference type="Proteomes" id="UP000285655">
    <property type="component" value="Unassembled WGS sequence"/>
</dbReference>
<dbReference type="InterPro" id="IPR036390">
    <property type="entry name" value="WH_DNA-bd_sf"/>
</dbReference>
<name>A0A419DFP8_9BACT</name>
<dbReference type="AlphaFoldDB" id="A0A419DFP8"/>
<dbReference type="InterPro" id="IPR011991">
    <property type="entry name" value="ArsR-like_HTH"/>
</dbReference>
<protein>
    <submittedName>
        <fullName evidence="1">ArsR family transcriptional regulator</fullName>
    </submittedName>
</protein>
<dbReference type="Gene3D" id="1.10.10.10">
    <property type="entry name" value="Winged helix-like DNA-binding domain superfamily/Winged helix DNA-binding domain"/>
    <property type="match status" value="1"/>
</dbReference>
<evidence type="ECO:0000313" key="2">
    <source>
        <dbReference type="Proteomes" id="UP000285655"/>
    </source>
</evidence>
<sequence length="207" mass="24056">MYEKLFGSKTRAKLLSLFLNNADKSYYVREITRTINEQINSVRRELANLKSLDIVVSQSKKGKLYYKANKKSDLYSELKKIFAKPQKEAKKTKEADLTKRVKGLGDVSYAALMGHFVKDNSSPIDFFIVGKVNRRRLKTFIAQMEKETKKEINYSLMDLDEFENRKLMFDRFMTEVMASPKDVIVDYIDEKGEAEGFKSSVQEEKVE</sequence>
<proteinExistence type="predicted"/>
<dbReference type="SUPFAM" id="SSF46785">
    <property type="entry name" value="Winged helix' DNA-binding domain"/>
    <property type="match status" value="1"/>
</dbReference>
<gene>
    <name evidence="1" type="ORF">C4544_01305</name>
</gene>
<dbReference type="EMBL" id="QZJW01000007">
    <property type="protein sequence ID" value="RJO61905.1"/>
    <property type="molecule type" value="Genomic_DNA"/>
</dbReference>
<reference evidence="1 2" key="1">
    <citation type="journal article" date="2017" name="ISME J.">
        <title>Energy and carbon metabolisms in a deep terrestrial subsurface fluid microbial community.</title>
        <authorList>
            <person name="Momper L."/>
            <person name="Jungbluth S.P."/>
            <person name="Lee M.D."/>
            <person name="Amend J.P."/>
        </authorList>
    </citation>
    <scope>NUCLEOTIDE SEQUENCE [LARGE SCALE GENOMIC DNA]</scope>
    <source>
        <strain evidence="1">SURF_29</strain>
    </source>
</reference>
<evidence type="ECO:0000313" key="1">
    <source>
        <dbReference type="EMBL" id="RJO61905.1"/>
    </source>
</evidence>
<organism evidence="1 2">
    <name type="scientific">candidate division WS5 bacterium</name>
    <dbReference type="NCBI Taxonomy" id="2093353"/>
    <lineage>
        <taxon>Bacteria</taxon>
        <taxon>candidate division WS5</taxon>
    </lineage>
</organism>